<evidence type="ECO:0000256" key="1">
    <source>
        <dbReference type="ARBA" id="ARBA00004571"/>
    </source>
</evidence>
<keyword evidence="8" id="KW-0472">Membrane</keyword>
<comment type="subcellular location">
    <subcellularLocation>
        <location evidence="1">Cell outer membrane</location>
        <topology evidence="1">Multi-pass membrane protein</topology>
    </subcellularLocation>
</comment>
<sequence length="852" mass="94970">MNFTLRNKYNLSKIYVYVLTSFSVLFSANVNARIYTFNPSMLNIEQRNIDLSVFESNSQLPGVYYVDIVLNGRLAERKKISFYNVRDEEGNLALASCLTKDMLTRYGIKIGDYPDLFIKKMSMDGEVCADLNAIPGATTYFDFYNQRLSLNVPNIALYSKHRGIAPEVLWNDGIDVFVMNYQVNALRKEFRQGQNHDVSSYWARIEPGVNIGPWRIRNLTTWTKEHGQSAESQSVHTYAERGVASIKSRVLIGENYTTSDIFDSIPFRGAMLRSDESMVPYSQYGFAPIIRGIAQSQALIEVRQNGYIIHTVSVAPGAFALYDIPVTGSGGDLQVSVIETNGKNQLFTVPYTTPAVALREGYFKYSIAGGEYRSSYSGVDNSVLMQITAMYGLPWDLTTFIGFQGAKHYQSAATGLGLSMGYIGAMSLDGIFARGQKREQRKDKGYSWRVRYSKVFEKTGTSFVAASHQYSSSDYNTLSDVLDTYNNKNYIYNDKTSRSRRTSLTMSQSMGKWGAFSIGGVRDEYRGGRPSQDSINASYTTTWEWGTLSLNWSKNNAGYYSTSLKDKKENIFNVWMSIPVERLFGGRANSINATTNFQKSGDQKTQYELGLNGRAFNQQLYWDIRQQFAPGSDTYSDASRVNFIWYGSYGQFQGGYSYSDSFRQMNAGLSGTMVAHRKGVALGQKQGDTIALVEALGADGAEVIGWPGVKTDFRGYTTLGYLTPYQENTVSLNPASLPDNAEVLQTDIRVVPTKGAVVPARFTTNIGKKVLFKLTRTDGKKVPFGAVVSLSMKTEISGAGIVNEFGEVYMTGVPEKGQLKINWNTHGKCTADYELSDKKGILNIYTVPVTCL</sequence>
<keyword evidence="7" id="KW-0732">Signal</keyword>
<proteinExistence type="inferred from homology"/>
<dbReference type="Pfam" id="PF13954">
    <property type="entry name" value="PapC_N"/>
    <property type="match status" value="1"/>
</dbReference>
<dbReference type="EMBL" id="JAAIWJ010000094">
    <property type="protein sequence ID" value="NEZ09255.1"/>
    <property type="molecule type" value="Genomic_DNA"/>
</dbReference>
<keyword evidence="3" id="KW-0813">Transport</keyword>
<feature type="domain" description="PapC N-terminal" evidence="12">
    <location>
        <begin position="36"/>
        <end position="185"/>
    </location>
</feature>
<dbReference type="GO" id="GO:0015473">
    <property type="term" value="F:fimbrial usher porin activity"/>
    <property type="evidence" value="ECO:0007669"/>
    <property type="project" value="InterPro"/>
</dbReference>
<reference evidence="13" key="1">
    <citation type="journal article" date="2006" name="Food Microbiol.">
        <title>Occurrence of non-O157 shiga toxin-producing Escherichia coli in ready-to-eat food from supermarkets in Argentina.</title>
        <authorList>
            <person name="Balague C."/>
            <person name="Khan A.A."/>
            <person name="Fernandez L."/>
            <person name="Redolfi A.L."/>
            <person name="Aquili V."/>
            <person name="Voltattorni P."/>
            <person name="Hofer C."/>
            <person name="Ebner G."/>
            <person name="Duenas S."/>
            <person name="Cerniglia C.E."/>
        </authorList>
    </citation>
    <scope>NUCLEOTIDE SEQUENCE</scope>
    <source>
        <strain evidence="13">EC21</strain>
    </source>
</reference>
<evidence type="ECO:0000256" key="9">
    <source>
        <dbReference type="ARBA" id="ARBA00023157"/>
    </source>
</evidence>
<reference evidence="13" key="2">
    <citation type="submission" date="2020-02" db="EMBL/GenBank/DDBJ databases">
        <authorList>
            <person name="Alotaibi K."/>
            <person name="Khan A."/>
        </authorList>
    </citation>
    <scope>NUCLEOTIDE SEQUENCE</scope>
    <source>
        <strain evidence="13">EC21</strain>
    </source>
</reference>
<dbReference type="Gene3D" id="2.60.40.2070">
    <property type="match status" value="1"/>
</dbReference>
<evidence type="ECO:0000256" key="6">
    <source>
        <dbReference type="ARBA" id="ARBA00022692"/>
    </source>
</evidence>
<comment type="similarity">
    <text evidence="2">Belongs to the fimbrial export usher family.</text>
</comment>
<dbReference type="InterPro" id="IPR042186">
    <property type="entry name" value="FimD_plug_dom"/>
</dbReference>
<keyword evidence="5" id="KW-1029">Fimbrium biogenesis</keyword>
<evidence type="ECO:0000256" key="5">
    <source>
        <dbReference type="ARBA" id="ARBA00022558"/>
    </source>
</evidence>
<dbReference type="InterPro" id="IPR000015">
    <property type="entry name" value="Fimb_usher"/>
</dbReference>
<evidence type="ECO:0000256" key="8">
    <source>
        <dbReference type="ARBA" id="ARBA00023136"/>
    </source>
</evidence>
<dbReference type="Gene3D" id="2.60.40.2610">
    <property type="entry name" value="Outer membrane usher protein FimD, plug domain"/>
    <property type="match status" value="1"/>
</dbReference>
<dbReference type="GO" id="GO:0009279">
    <property type="term" value="C:cell outer membrane"/>
    <property type="evidence" value="ECO:0007669"/>
    <property type="project" value="UniProtKB-SubCell"/>
</dbReference>
<dbReference type="SUPFAM" id="SSF141729">
    <property type="entry name" value="FimD N-terminal domain-like"/>
    <property type="match status" value="1"/>
</dbReference>
<evidence type="ECO:0000256" key="3">
    <source>
        <dbReference type="ARBA" id="ARBA00022448"/>
    </source>
</evidence>
<comment type="caution">
    <text evidence="13">The sequence shown here is derived from an EMBL/GenBank/DDBJ whole genome shotgun (WGS) entry which is preliminary data.</text>
</comment>
<accession>A0A6G4CHC8</accession>
<dbReference type="InterPro" id="IPR037224">
    <property type="entry name" value="PapC_N_sf"/>
</dbReference>
<name>A0A6G4CHC8_ECOLX</name>
<gene>
    <name evidence="13" type="ORF">G4V01_20710</name>
</gene>
<evidence type="ECO:0000256" key="7">
    <source>
        <dbReference type="ARBA" id="ARBA00022729"/>
    </source>
</evidence>
<organism evidence="13">
    <name type="scientific">Escherichia coli</name>
    <dbReference type="NCBI Taxonomy" id="562"/>
    <lineage>
        <taxon>Bacteria</taxon>
        <taxon>Pseudomonadati</taxon>
        <taxon>Pseudomonadota</taxon>
        <taxon>Gammaproteobacteria</taxon>
        <taxon>Enterobacterales</taxon>
        <taxon>Enterobacteriaceae</taxon>
        <taxon>Escherichia</taxon>
    </lineage>
</organism>
<dbReference type="Gene3D" id="2.60.40.3110">
    <property type="match status" value="1"/>
</dbReference>
<evidence type="ECO:0000256" key="10">
    <source>
        <dbReference type="ARBA" id="ARBA00023237"/>
    </source>
</evidence>
<evidence type="ECO:0000259" key="12">
    <source>
        <dbReference type="Pfam" id="PF13954"/>
    </source>
</evidence>
<dbReference type="PANTHER" id="PTHR30451">
    <property type="entry name" value="OUTER MEMBRANE USHER PROTEIN"/>
    <property type="match status" value="1"/>
</dbReference>
<dbReference type="AlphaFoldDB" id="A0A6G4CHC8"/>
<keyword evidence="6" id="KW-0812">Transmembrane</keyword>
<keyword evidence="9" id="KW-1015">Disulfide bond</keyword>
<protein>
    <submittedName>
        <fullName evidence="13">Fimbria/pilus outer membrane usher protein</fullName>
    </submittedName>
</protein>
<dbReference type="InterPro" id="IPR043142">
    <property type="entry name" value="PapC-like_C_sf"/>
</dbReference>
<dbReference type="RefSeq" id="WP_163425717.1">
    <property type="nucleotide sequence ID" value="NZ_JAAIWJ010000094.1"/>
</dbReference>
<evidence type="ECO:0000256" key="2">
    <source>
        <dbReference type="ARBA" id="ARBA00008064"/>
    </source>
</evidence>
<dbReference type="InterPro" id="IPR025885">
    <property type="entry name" value="PapC_N"/>
</dbReference>
<dbReference type="Pfam" id="PF00577">
    <property type="entry name" value="Usher"/>
    <property type="match status" value="1"/>
</dbReference>
<evidence type="ECO:0000313" key="13">
    <source>
        <dbReference type="EMBL" id="NEZ09255.1"/>
    </source>
</evidence>
<evidence type="ECO:0000259" key="11">
    <source>
        <dbReference type="Pfam" id="PF13953"/>
    </source>
</evidence>
<keyword evidence="10" id="KW-0998">Cell outer membrane</keyword>
<dbReference type="FunFam" id="2.60.40.2610:FF:000001">
    <property type="entry name" value="Outer membrane fimbrial usher protein"/>
    <property type="match status" value="1"/>
</dbReference>
<dbReference type="PANTHER" id="PTHR30451:SF9">
    <property type="entry name" value="F1 CAPSULE-ANCHORING PROTEIN"/>
    <property type="match status" value="1"/>
</dbReference>
<dbReference type="GO" id="GO:0009297">
    <property type="term" value="P:pilus assembly"/>
    <property type="evidence" value="ECO:0007669"/>
    <property type="project" value="InterPro"/>
</dbReference>
<feature type="domain" description="PapC-like C-terminal" evidence="11">
    <location>
        <begin position="771"/>
        <end position="836"/>
    </location>
</feature>
<dbReference type="FunFam" id="3.10.20.410:FF:000001">
    <property type="entry name" value="Fimbrial outer membrane usher protein"/>
    <property type="match status" value="1"/>
</dbReference>
<dbReference type="Gene3D" id="3.10.20.410">
    <property type="match status" value="1"/>
</dbReference>
<keyword evidence="4" id="KW-1134">Transmembrane beta strand</keyword>
<dbReference type="Pfam" id="PF13953">
    <property type="entry name" value="PapC_C"/>
    <property type="match status" value="1"/>
</dbReference>
<evidence type="ECO:0000256" key="4">
    <source>
        <dbReference type="ARBA" id="ARBA00022452"/>
    </source>
</evidence>
<dbReference type="InterPro" id="IPR025949">
    <property type="entry name" value="PapC-like_C"/>
</dbReference>